<keyword evidence="4" id="KW-1185">Reference proteome</keyword>
<sequence length="175" mass="19327">MPCGVIIYPVVFILTSVIADVYGESTAQKTIIFGVLCNLLFVLVSTVGLLLPAASYWAGQDSFTFIFSQTPRMLISSFISYLVGNFINARLTTILKNNSKDGDIGHKSIIAIAVGEIVDNTIFIGLAFAFTVSWENIVIMILVHFVIMFIWTFIAQPITMRVVKWAKKGENPQIA</sequence>
<feature type="transmembrane region" description="Helical" evidence="2">
    <location>
        <begin position="109"/>
        <end position="131"/>
    </location>
</feature>
<feature type="transmembrane region" description="Helical" evidence="2">
    <location>
        <begin position="6"/>
        <end position="23"/>
    </location>
</feature>
<keyword evidence="2" id="KW-1133">Transmembrane helix</keyword>
<feature type="transmembrane region" description="Helical" evidence="2">
    <location>
        <begin position="70"/>
        <end position="88"/>
    </location>
</feature>
<comment type="caution">
    <text evidence="3">The sequence shown here is derived from an EMBL/GenBank/DDBJ whole genome shotgun (WGS) entry which is preliminary data.</text>
</comment>
<dbReference type="Pfam" id="PF02592">
    <property type="entry name" value="Vut_1"/>
    <property type="match status" value="1"/>
</dbReference>
<keyword evidence="2" id="KW-0812">Transmembrane</keyword>
<dbReference type="AlphaFoldDB" id="A0A2U1S679"/>
<organism evidence="3 4">
    <name type="scientific">Methanobrevibacter woesei</name>
    <dbReference type="NCBI Taxonomy" id="190976"/>
    <lineage>
        <taxon>Archaea</taxon>
        <taxon>Methanobacteriati</taxon>
        <taxon>Methanobacteriota</taxon>
        <taxon>Methanomada group</taxon>
        <taxon>Methanobacteria</taxon>
        <taxon>Methanobacteriales</taxon>
        <taxon>Methanobacteriaceae</taxon>
        <taxon>Methanobrevibacter</taxon>
    </lineage>
</organism>
<dbReference type="PANTHER" id="PTHR34300:SF2">
    <property type="entry name" value="QUEUOSINE PRECURSOR TRANSPORTER-RELATED"/>
    <property type="match status" value="1"/>
</dbReference>
<proteinExistence type="predicted"/>
<feature type="transmembrane region" description="Helical" evidence="2">
    <location>
        <begin position="137"/>
        <end position="158"/>
    </location>
</feature>
<accession>A0A2U1S679</accession>
<evidence type="ECO:0000313" key="3">
    <source>
        <dbReference type="EMBL" id="PWB85136.1"/>
    </source>
</evidence>
<dbReference type="Proteomes" id="UP000245577">
    <property type="component" value="Unassembled WGS sequence"/>
</dbReference>
<dbReference type="EMBL" id="MZGU01000006">
    <property type="protein sequence ID" value="PWB85136.1"/>
    <property type="molecule type" value="Genomic_DNA"/>
</dbReference>
<dbReference type="PANTHER" id="PTHR34300">
    <property type="entry name" value="QUEUOSINE PRECURSOR TRANSPORTER-RELATED"/>
    <property type="match status" value="1"/>
</dbReference>
<evidence type="ECO:0000256" key="2">
    <source>
        <dbReference type="SAM" id="Phobius"/>
    </source>
</evidence>
<keyword evidence="2" id="KW-0472">Membrane</keyword>
<dbReference type="NCBIfam" id="TIGR00697">
    <property type="entry name" value="queuosine precursor transporter"/>
    <property type="match status" value="1"/>
</dbReference>
<reference evidence="3 4" key="1">
    <citation type="submission" date="2017-03" db="EMBL/GenBank/DDBJ databases">
        <title>Genome sequence of Methanobrevibacter wosei.</title>
        <authorList>
            <person name="Poehlein A."/>
            <person name="Seedorf H."/>
            <person name="Daniel R."/>
        </authorList>
    </citation>
    <scope>NUCLEOTIDE SEQUENCE [LARGE SCALE GENOMIC DNA]</scope>
    <source>
        <strain evidence="3 4">DSM 11979</strain>
    </source>
</reference>
<name>A0A2U1S679_9EURY</name>
<evidence type="ECO:0000313" key="4">
    <source>
        <dbReference type="Proteomes" id="UP000245577"/>
    </source>
</evidence>
<evidence type="ECO:0000256" key="1">
    <source>
        <dbReference type="NCBIfam" id="TIGR00697"/>
    </source>
</evidence>
<protein>
    <recommendedName>
        <fullName evidence="1">Queuosine precursor transporter</fullName>
    </recommendedName>
</protein>
<gene>
    <name evidence="3" type="ORF">MBBWO_14500</name>
</gene>
<feature type="transmembrane region" description="Helical" evidence="2">
    <location>
        <begin position="35"/>
        <end position="58"/>
    </location>
</feature>
<dbReference type="InterPro" id="IPR003744">
    <property type="entry name" value="YhhQ"/>
</dbReference>